<proteinExistence type="inferred from homology"/>
<evidence type="ECO:0000256" key="1">
    <source>
        <dbReference type="ARBA" id="ARBA00004496"/>
    </source>
</evidence>
<evidence type="ECO:0000256" key="2">
    <source>
        <dbReference type="ARBA" id="ARBA00007067"/>
    </source>
</evidence>
<keyword evidence="4 5" id="KW-0808">Transferase</keyword>
<dbReference type="NCBIfam" id="NF001237">
    <property type="entry name" value="PRK00207.1"/>
    <property type="match status" value="1"/>
</dbReference>
<dbReference type="InterPro" id="IPR017463">
    <property type="entry name" value="Sulphur_relay_TusD/DsrE"/>
</dbReference>
<gene>
    <name evidence="5" type="primary">tusD</name>
    <name evidence="5" type="ORF">AB5I84_07165</name>
</gene>
<dbReference type="Gene3D" id="3.40.1260.10">
    <property type="entry name" value="DsrEFH-like"/>
    <property type="match status" value="1"/>
</dbReference>
<protein>
    <submittedName>
        <fullName evidence="5">Sulfurtransferase complex subunit TusD</fullName>
        <ecNumber evidence="5">2.8.1.-</ecNumber>
    </submittedName>
</protein>
<evidence type="ECO:0000313" key="5">
    <source>
        <dbReference type="EMBL" id="MEY1661929.1"/>
    </source>
</evidence>
<dbReference type="Proteomes" id="UP001562065">
    <property type="component" value="Unassembled WGS sequence"/>
</dbReference>
<dbReference type="InterPro" id="IPR027396">
    <property type="entry name" value="DsrEFH-like"/>
</dbReference>
<organism evidence="5 6">
    <name type="scientific">Isoalcanivorax beigongshangi</name>
    <dbReference type="NCBI Taxonomy" id="3238810"/>
    <lineage>
        <taxon>Bacteria</taxon>
        <taxon>Pseudomonadati</taxon>
        <taxon>Pseudomonadota</taxon>
        <taxon>Gammaproteobacteria</taxon>
        <taxon>Oceanospirillales</taxon>
        <taxon>Alcanivoracaceae</taxon>
        <taxon>Isoalcanivorax</taxon>
    </lineage>
</organism>
<evidence type="ECO:0000256" key="4">
    <source>
        <dbReference type="ARBA" id="ARBA00022679"/>
    </source>
</evidence>
<comment type="caution">
    <text evidence="5">The sequence shown here is derived from an EMBL/GenBank/DDBJ whole genome shotgun (WGS) entry which is preliminary data.</text>
</comment>
<dbReference type="EMBL" id="JBGCUO010000001">
    <property type="protein sequence ID" value="MEY1661929.1"/>
    <property type="molecule type" value="Genomic_DNA"/>
</dbReference>
<keyword evidence="6" id="KW-1185">Reference proteome</keyword>
<reference evidence="5 6" key="1">
    <citation type="submission" date="2024-07" db="EMBL/GenBank/DDBJ databases">
        <authorList>
            <person name="Ren Q."/>
        </authorList>
    </citation>
    <scope>NUCLEOTIDE SEQUENCE [LARGE SCALE GENOMIC DNA]</scope>
    <source>
        <strain evidence="5 6">REN37</strain>
    </source>
</reference>
<dbReference type="Pfam" id="PF02635">
    <property type="entry name" value="DsrE"/>
    <property type="match status" value="1"/>
</dbReference>
<sequence length="127" mass="13583">MRFSLMITAGPDHPAASTALQLAQALLQGGHQIVRLFFYRQGVLLANRLTGADHLALCQSWQKLIVEHQLDAVVCVSAALRRGVVDADESARQGLDSDNLAPGFQLGGLGQWADALVHSDRSLSLGP</sequence>
<comment type="similarity">
    <text evidence="2">Belongs to the DsrE/TusD family.</text>
</comment>
<dbReference type="GO" id="GO:0016740">
    <property type="term" value="F:transferase activity"/>
    <property type="evidence" value="ECO:0007669"/>
    <property type="project" value="UniProtKB-KW"/>
</dbReference>
<dbReference type="EC" id="2.8.1.-" evidence="5"/>
<dbReference type="InterPro" id="IPR003787">
    <property type="entry name" value="Sulphur_relay_DsrE/F-like"/>
</dbReference>
<comment type="subcellular location">
    <subcellularLocation>
        <location evidence="1">Cytoplasm</location>
    </subcellularLocation>
</comment>
<dbReference type="PANTHER" id="PTHR34874:SF3">
    <property type="entry name" value="SULFURTRANSFERASE TUSD"/>
    <property type="match status" value="1"/>
</dbReference>
<evidence type="ECO:0000256" key="3">
    <source>
        <dbReference type="ARBA" id="ARBA00022490"/>
    </source>
</evidence>
<dbReference type="SUPFAM" id="SSF75169">
    <property type="entry name" value="DsrEFH-like"/>
    <property type="match status" value="1"/>
</dbReference>
<dbReference type="RefSeq" id="WP_369455175.1">
    <property type="nucleotide sequence ID" value="NZ_JBGCUO010000001.1"/>
</dbReference>
<dbReference type="NCBIfam" id="TIGR03012">
    <property type="entry name" value="sulf_tusD_dsrE"/>
    <property type="match status" value="1"/>
</dbReference>
<accession>A0ABV4AGG5</accession>
<evidence type="ECO:0000313" key="6">
    <source>
        <dbReference type="Proteomes" id="UP001562065"/>
    </source>
</evidence>
<dbReference type="PANTHER" id="PTHR34874">
    <property type="entry name" value="PROTEIN YCHN"/>
    <property type="match status" value="1"/>
</dbReference>
<keyword evidence="3" id="KW-0963">Cytoplasm</keyword>
<name>A0ABV4AGG5_9GAMM</name>